<keyword evidence="7" id="KW-1185">Reference proteome</keyword>
<dbReference type="PANTHER" id="PTHR36985:SF1">
    <property type="entry name" value="TRANSLOCATION AND ASSEMBLY MODULE SUBUNIT TAMB"/>
    <property type="match status" value="1"/>
</dbReference>
<evidence type="ECO:0000256" key="2">
    <source>
        <dbReference type="ARBA" id="ARBA00022692"/>
    </source>
</evidence>
<dbReference type="Proteomes" id="UP001595630">
    <property type="component" value="Unassembled WGS sequence"/>
</dbReference>
<gene>
    <name evidence="6" type="ORF">ACFOMF_06415</name>
</gene>
<evidence type="ECO:0000256" key="1">
    <source>
        <dbReference type="ARBA" id="ARBA00004167"/>
    </source>
</evidence>
<evidence type="ECO:0000256" key="4">
    <source>
        <dbReference type="ARBA" id="ARBA00023136"/>
    </source>
</evidence>
<accession>A0ABV7T3A7</accession>
<evidence type="ECO:0000313" key="6">
    <source>
        <dbReference type="EMBL" id="MFC3607407.1"/>
    </source>
</evidence>
<organism evidence="6 7">
    <name type="scientific">Stutzerimonas tarimensis</name>
    <dbReference type="NCBI Taxonomy" id="1507735"/>
    <lineage>
        <taxon>Bacteria</taxon>
        <taxon>Pseudomonadati</taxon>
        <taxon>Pseudomonadota</taxon>
        <taxon>Gammaproteobacteria</taxon>
        <taxon>Pseudomonadales</taxon>
        <taxon>Pseudomonadaceae</taxon>
        <taxon>Stutzerimonas</taxon>
    </lineage>
</organism>
<dbReference type="InterPro" id="IPR007452">
    <property type="entry name" value="TamB_C"/>
</dbReference>
<evidence type="ECO:0000256" key="3">
    <source>
        <dbReference type="ARBA" id="ARBA00022989"/>
    </source>
</evidence>
<dbReference type="RefSeq" id="WP_386362489.1">
    <property type="nucleotide sequence ID" value="NZ_JBHRXZ010000016.1"/>
</dbReference>
<sequence>MKSLVKWVLLGLLVLLLIVLMALGVLLGSEAGARWALSRAPGVEVIGFQGRLGGQWRAERLVWVQDENQVVVEQPHMRWRPSCLLQRTLCIDHLSSTTISLTFPPSEEEEPAEAEPPSLPELRLPLALEIGEVDIGRVTLNDAEQLRSAQLRADWRDEGLDIHRLQVIREDVQLQLAGRLDPHADWPLRLQGNAALALVDEPWTLDILLEGQLKDVVKLQVTSHGFLNAEVTGQASPMDERLPASLRITSDDFKASPDLPDSLRVDTLELTATGDMQEGYRLLGNARLAGDGGAVALVLDGLVTQLGARFDELRLDAGDDRWVRVSGRVDWEEELEAEAKLQWRDFPWQRLYPMEEEPPVALGALEADLQYAGESYLGNFQAQLSGPAGDFSLGSPVSGDLERVHLPQLVLIAGQGRAEGNLSLGFAEGIDWSTRLQLSELDPAYWVAELPGRLGGSLVSEGELRDERLRAQANLDLQGQLRDLPTRLRLEAAGVDQRWEVPVLDLSMGDNRVSGSGRLAEALEGALELDLARLAQLWPGLAGEARGQLGLAGTLESPQGRLDLSGRSLAFENNRIESLQLQASLSEGERGQLSLRAASIDAAGTSVGDLTLEASGTQAEHSATLSLEGPLAEIDLAAEGGLHNDDWRGRLASARIEGYGQQWVLRDPATVERRGDGRVLLGAHCWSSAPATLCADDQRLLPDPQLRYRLRDFPLDSLAEFLPEDFAWQGEVNADLEIDLPEAGPQGFARIDAGPGVLRLREADQWLDFPYTRLSLETDLTPQYADAELRFEGGDLGTLVVQGRLDPQDPAMPMDGEFMLRGLDLGVARSFVPQLEELQGVLSGDGQLSGTLEQPLVNGQLSLRDGLIGGSELPLRLEALQVQLFIEGQGARLAGDWRSGERGRGQLGGTLGWGENLEADLTIDGQNLPITVEPYARLEASTSLRVRFAEERLAVSGKVDVPRGLIEVRELPPATVQVSPDVVIVGEEEQEPGVPLEIAMDIDVDVGRDRLQFVGFGLTADLRGFLHIGDDLDTRGELNLVDGRYRAYGQRLTLRRAQLLFVGPVAQPFLDIEAIRSIDEDDVVVGLRITGSAAHPRVEIFSEPGMNQDQALAYLVLGRPLGADGGDSNMLAQAALSLGLAGSAPITGAVADMFGIRDFQIDTEGSGDTTSVVASGQLTERLSLRYGVGVFQPGNTIALRYRLTRRLFLEAASGLASSLDLFYRRDF</sequence>
<proteinExistence type="predicted"/>
<comment type="subcellular location">
    <subcellularLocation>
        <location evidence="1">Membrane</location>
        <topology evidence="1">Single-pass membrane protein</topology>
    </subcellularLocation>
</comment>
<keyword evidence="3" id="KW-1133">Transmembrane helix</keyword>
<dbReference type="EMBL" id="JBHRXZ010000016">
    <property type="protein sequence ID" value="MFC3607407.1"/>
    <property type="molecule type" value="Genomic_DNA"/>
</dbReference>
<evidence type="ECO:0000259" key="5">
    <source>
        <dbReference type="Pfam" id="PF04357"/>
    </source>
</evidence>
<name>A0ABV7T3A7_9GAMM</name>
<evidence type="ECO:0000313" key="7">
    <source>
        <dbReference type="Proteomes" id="UP001595630"/>
    </source>
</evidence>
<dbReference type="Pfam" id="PF04357">
    <property type="entry name" value="TamB"/>
    <property type="match status" value="1"/>
</dbReference>
<dbReference type="PANTHER" id="PTHR36985">
    <property type="entry name" value="TRANSLOCATION AND ASSEMBLY MODULE SUBUNIT TAMB"/>
    <property type="match status" value="1"/>
</dbReference>
<keyword evidence="2" id="KW-0812">Transmembrane</keyword>
<protein>
    <submittedName>
        <fullName evidence="6">Translocation/assembly module TamB domain-containing protein</fullName>
    </submittedName>
</protein>
<comment type="caution">
    <text evidence="6">The sequence shown here is derived from an EMBL/GenBank/DDBJ whole genome shotgun (WGS) entry which is preliminary data.</text>
</comment>
<keyword evidence="4" id="KW-0472">Membrane</keyword>
<feature type="domain" description="Translocation and assembly module TamB C-terminal" evidence="5">
    <location>
        <begin position="900"/>
        <end position="1227"/>
    </location>
</feature>
<reference evidence="7" key="1">
    <citation type="journal article" date="2019" name="Int. J. Syst. Evol. Microbiol.">
        <title>The Global Catalogue of Microorganisms (GCM) 10K type strain sequencing project: providing services to taxonomists for standard genome sequencing and annotation.</title>
        <authorList>
            <consortium name="The Broad Institute Genomics Platform"/>
            <consortium name="The Broad Institute Genome Sequencing Center for Infectious Disease"/>
            <person name="Wu L."/>
            <person name="Ma J."/>
        </authorList>
    </citation>
    <scope>NUCLEOTIDE SEQUENCE [LARGE SCALE GENOMIC DNA]</scope>
    <source>
        <strain evidence="7">KCTC 42447</strain>
    </source>
</reference>